<organism evidence="1 2">
    <name type="scientific">Streptomyces liliifuscus</name>
    <dbReference type="NCBI Taxonomy" id="2797636"/>
    <lineage>
        <taxon>Bacteria</taxon>
        <taxon>Bacillati</taxon>
        <taxon>Actinomycetota</taxon>
        <taxon>Actinomycetes</taxon>
        <taxon>Kitasatosporales</taxon>
        <taxon>Streptomycetaceae</taxon>
        <taxon>Streptomyces</taxon>
    </lineage>
</organism>
<reference evidence="1 2" key="1">
    <citation type="submission" date="2020-12" db="EMBL/GenBank/DDBJ databases">
        <title>A novel species.</title>
        <authorList>
            <person name="Li K."/>
        </authorList>
    </citation>
    <scope>NUCLEOTIDE SEQUENCE [LARGE SCALE GENOMIC DNA]</scope>
    <source>
        <strain evidence="1 2">ZYC-3</strain>
    </source>
</reference>
<dbReference type="RefSeq" id="WP_200399428.1">
    <property type="nucleotide sequence ID" value="NZ_CP066831.1"/>
</dbReference>
<accession>A0A7T7L167</accession>
<name>A0A7T7L167_9ACTN</name>
<evidence type="ECO:0000313" key="2">
    <source>
        <dbReference type="Proteomes" id="UP000595636"/>
    </source>
</evidence>
<gene>
    <name evidence="1" type="ORF">JEQ17_37705</name>
</gene>
<keyword evidence="2" id="KW-1185">Reference proteome</keyword>
<dbReference type="KEGG" id="slf:JEQ17_37705"/>
<proteinExistence type="predicted"/>
<dbReference type="Proteomes" id="UP000595636">
    <property type="component" value="Chromosome"/>
</dbReference>
<sequence>MSDEDSLRREVFLLAYHLHWSPDAVLDLPAPERRAYLRLLQDQLESEHRAMTTSGG</sequence>
<dbReference type="AlphaFoldDB" id="A0A7T7L167"/>
<evidence type="ECO:0000313" key="1">
    <source>
        <dbReference type="EMBL" id="QQM44582.1"/>
    </source>
</evidence>
<protein>
    <submittedName>
        <fullName evidence="1">Uncharacterized protein</fullName>
    </submittedName>
</protein>
<dbReference type="EMBL" id="CP066831">
    <property type="protein sequence ID" value="QQM44582.1"/>
    <property type="molecule type" value="Genomic_DNA"/>
</dbReference>